<evidence type="ECO:0008006" key="3">
    <source>
        <dbReference type="Google" id="ProtNLM"/>
    </source>
</evidence>
<evidence type="ECO:0000313" key="2">
    <source>
        <dbReference type="Proteomes" id="UP001499993"/>
    </source>
</evidence>
<proteinExistence type="predicted"/>
<dbReference type="Proteomes" id="UP001499993">
    <property type="component" value="Unassembled WGS sequence"/>
</dbReference>
<organism evidence="1 2">
    <name type="scientific">Streptomonospora halophila</name>
    <dbReference type="NCBI Taxonomy" id="427369"/>
    <lineage>
        <taxon>Bacteria</taxon>
        <taxon>Bacillati</taxon>
        <taxon>Actinomycetota</taxon>
        <taxon>Actinomycetes</taxon>
        <taxon>Streptosporangiales</taxon>
        <taxon>Nocardiopsidaceae</taxon>
        <taxon>Streptomonospora</taxon>
    </lineage>
</organism>
<accession>A0ABP9G919</accession>
<name>A0ABP9G919_9ACTN</name>
<gene>
    <name evidence="1" type="ORF">GCM10023224_12420</name>
</gene>
<sequence>MQQAAARGQGLARRRALRAGGAVLAAGLLGGLAAPEPEAGGRLLFTVTDVDGGRVAASRPVAAGDRVTLRYTHSVSKRPVDEVFSAGAGGRLLMQEMRFDTFGANLPVGPEHIGSTTTTFLREDDGYRVLHHGRPLGTVQLMVNSTHSGQVLLFPDGGRVRLLDVAAYGTRVELGVQGGPRAWP</sequence>
<protein>
    <recommendedName>
        <fullName evidence="3">DUF1850 domain-containing protein</fullName>
    </recommendedName>
</protein>
<keyword evidence="2" id="KW-1185">Reference proteome</keyword>
<dbReference type="InterPro" id="IPR015001">
    <property type="entry name" value="DUF1850"/>
</dbReference>
<dbReference type="PROSITE" id="PS51318">
    <property type="entry name" value="TAT"/>
    <property type="match status" value="1"/>
</dbReference>
<reference evidence="2" key="1">
    <citation type="journal article" date="2019" name="Int. J. Syst. Evol. Microbiol.">
        <title>The Global Catalogue of Microorganisms (GCM) 10K type strain sequencing project: providing services to taxonomists for standard genome sequencing and annotation.</title>
        <authorList>
            <consortium name="The Broad Institute Genomics Platform"/>
            <consortium name="The Broad Institute Genome Sequencing Center for Infectious Disease"/>
            <person name="Wu L."/>
            <person name="Ma J."/>
        </authorList>
    </citation>
    <scope>NUCLEOTIDE SEQUENCE [LARGE SCALE GENOMIC DNA]</scope>
    <source>
        <strain evidence="2">JCM 18123</strain>
    </source>
</reference>
<dbReference type="Pfam" id="PF08905">
    <property type="entry name" value="DUF1850"/>
    <property type="match status" value="1"/>
</dbReference>
<comment type="caution">
    <text evidence="1">The sequence shown here is derived from an EMBL/GenBank/DDBJ whole genome shotgun (WGS) entry which is preliminary data.</text>
</comment>
<dbReference type="EMBL" id="BAABIK010000005">
    <property type="protein sequence ID" value="GAA4933565.1"/>
    <property type="molecule type" value="Genomic_DNA"/>
</dbReference>
<dbReference type="InterPro" id="IPR006311">
    <property type="entry name" value="TAT_signal"/>
</dbReference>
<evidence type="ECO:0000313" key="1">
    <source>
        <dbReference type="EMBL" id="GAA4933565.1"/>
    </source>
</evidence>